<comment type="caution">
    <text evidence="1">The sequence shown here is derived from an EMBL/GenBank/DDBJ whole genome shotgun (WGS) entry which is preliminary data.</text>
</comment>
<sequence>MAPPVFSTRQLSDGIAGVYRVNPEEVQELANETNRIASKLDNEFKKAEVSPTDLVGFEVGDELAQSHRMAHSVVMGTFSGVRTDLTGFSAALLLAVKDAEAADELSQSQLAQIGDITYSGYNADSSREAAQRENLTVNGLGEVVLRDDTPSA</sequence>
<dbReference type="AlphaFoldDB" id="A0A7Y9RZD0"/>
<name>A0A7Y9RZD0_9ACTN</name>
<dbReference type="Proteomes" id="UP000540656">
    <property type="component" value="Unassembled WGS sequence"/>
</dbReference>
<accession>A0A7Y9RZD0</accession>
<proteinExistence type="predicted"/>
<keyword evidence="2" id="KW-1185">Reference proteome</keyword>
<organism evidence="1 2">
    <name type="scientific">Nocardioides daedukensis</name>
    <dbReference type="NCBI Taxonomy" id="634462"/>
    <lineage>
        <taxon>Bacteria</taxon>
        <taxon>Bacillati</taxon>
        <taxon>Actinomycetota</taxon>
        <taxon>Actinomycetes</taxon>
        <taxon>Propionibacteriales</taxon>
        <taxon>Nocardioidaceae</taxon>
        <taxon>Nocardioides</taxon>
    </lineage>
</organism>
<evidence type="ECO:0000313" key="1">
    <source>
        <dbReference type="EMBL" id="NYG59035.1"/>
    </source>
</evidence>
<dbReference type="RefSeq" id="WP_179502129.1">
    <property type="nucleotide sequence ID" value="NZ_JACCAA010000001.1"/>
</dbReference>
<evidence type="ECO:0000313" key="2">
    <source>
        <dbReference type="Proteomes" id="UP000540656"/>
    </source>
</evidence>
<gene>
    <name evidence="1" type="ORF">BJ980_001958</name>
</gene>
<protein>
    <submittedName>
        <fullName evidence="1">Uncharacterized protein</fullName>
    </submittedName>
</protein>
<reference evidence="1 2" key="1">
    <citation type="submission" date="2020-07" db="EMBL/GenBank/DDBJ databases">
        <title>Sequencing the genomes of 1000 actinobacteria strains.</title>
        <authorList>
            <person name="Klenk H.-P."/>
        </authorList>
    </citation>
    <scope>NUCLEOTIDE SEQUENCE [LARGE SCALE GENOMIC DNA]</scope>
    <source>
        <strain evidence="1 2">DSM 23819</strain>
    </source>
</reference>
<dbReference type="EMBL" id="JACCAA010000001">
    <property type="protein sequence ID" value="NYG59035.1"/>
    <property type="molecule type" value="Genomic_DNA"/>
</dbReference>